<dbReference type="PANTHER" id="PTHR37984">
    <property type="entry name" value="PROTEIN CBG26694"/>
    <property type="match status" value="1"/>
</dbReference>
<dbReference type="Proteomes" id="UP000515154">
    <property type="component" value="Linkage group LG2"/>
</dbReference>
<evidence type="ECO:0000259" key="1">
    <source>
        <dbReference type="Pfam" id="PF17921"/>
    </source>
</evidence>
<sequence>MRQSAFVENRRRRRESNSRLYYPEPNAVTTEPRAYEKLDHADDQTRLLSKYAEPFEDTVIATFLAENEIENVLCKVILELSVTLSDIKSKPENDIFIIRIKETPKAKENKNIRNANAKHFSLYDKRLMYAQRVVVPAVLKKHLFKEFHNGYPEISRMKSLMRSYMYGLTKYREIEESVKSCRCCDLGAKSPPVKFKPWPKTDSPWTRPHIDFAGLVNGAYFLIVTVGSG</sequence>
<accession>A0A6P7TMT1</accession>
<dbReference type="InterPro" id="IPR041588">
    <property type="entry name" value="Integrase_H2C2"/>
</dbReference>
<dbReference type="Gene3D" id="1.10.340.70">
    <property type="match status" value="1"/>
</dbReference>
<evidence type="ECO:0000313" key="3">
    <source>
        <dbReference type="RefSeq" id="XP_029651270.1"/>
    </source>
</evidence>
<name>A0A6P7TMT1_9MOLL</name>
<gene>
    <name evidence="3" type="primary">LOC115224497</name>
</gene>
<protein>
    <submittedName>
        <fullName evidence="3">Uncharacterized protein K02A2.6-like</fullName>
    </submittedName>
</protein>
<dbReference type="InterPro" id="IPR050951">
    <property type="entry name" value="Retrovirus_Pol_polyprotein"/>
</dbReference>
<proteinExistence type="predicted"/>
<dbReference type="PANTHER" id="PTHR37984:SF5">
    <property type="entry name" value="PROTEIN NYNRIN-LIKE"/>
    <property type="match status" value="1"/>
</dbReference>
<dbReference type="KEGG" id="osn:115224497"/>
<reference evidence="3" key="1">
    <citation type="submission" date="2025-08" db="UniProtKB">
        <authorList>
            <consortium name="RefSeq"/>
        </authorList>
    </citation>
    <scope>IDENTIFICATION</scope>
</reference>
<feature type="domain" description="Integrase zinc-binding" evidence="1">
    <location>
        <begin position="135"/>
        <end position="185"/>
    </location>
</feature>
<dbReference type="RefSeq" id="XP_029651270.1">
    <property type="nucleotide sequence ID" value="XM_029795410.1"/>
</dbReference>
<organism evidence="2 3">
    <name type="scientific">Octopus sinensis</name>
    <name type="common">East Asian common octopus</name>
    <dbReference type="NCBI Taxonomy" id="2607531"/>
    <lineage>
        <taxon>Eukaryota</taxon>
        <taxon>Metazoa</taxon>
        <taxon>Spiralia</taxon>
        <taxon>Lophotrochozoa</taxon>
        <taxon>Mollusca</taxon>
        <taxon>Cephalopoda</taxon>
        <taxon>Coleoidea</taxon>
        <taxon>Octopodiformes</taxon>
        <taxon>Octopoda</taxon>
        <taxon>Incirrata</taxon>
        <taxon>Octopodidae</taxon>
        <taxon>Octopus</taxon>
    </lineage>
</organism>
<evidence type="ECO:0000313" key="2">
    <source>
        <dbReference type="Proteomes" id="UP000515154"/>
    </source>
</evidence>
<dbReference type="Pfam" id="PF17921">
    <property type="entry name" value="Integrase_H2C2"/>
    <property type="match status" value="1"/>
</dbReference>
<keyword evidence="2" id="KW-1185">Reference proteome</keyword>
<dbReference type="AlphaFoldDB" id="A0A6P7TMT1"/>